<keyword evidence="3" id="KW-0186">Copper</keyword>
<comment type="subcellular location">
    <subcellularLocation>
        <location evidence="1">Cell envelope</location>
    </subcellularLocation>
</comment>
<evidence type="ECO:0000259" key="5">
    <source>
        <dbReference type="PROSITE" id="PS50857"/>
    </source>
</evidence>
<dbReference type="GO" id="GO:0030313">
    <property type="term" value="C:cell envelope"/>
    <property type="evidence" value="ECO:0007669"/>
    <property type="project" value="UniProtKB-SubCell"/>
</dbReference>
<dbReference type="AlphaFoldDB" id="A0A831X2C4"/>
<dbReference type="CDD" id="cd13917">
    <property type="entry name" value="CuRO_HCO_II_like_4"/>
    <property type="match status" value="1"/>
</dbReference>
<dbReference type="PROSITE" id="PS50857">
    <property type="entry name" value="COX2_CUA"/>
    <property type="match status" value="1"/>
</dbReference>
<dbReference type="InterPro" id="IPR008972">
    <property type="entry name" value="Cupredoxin"/>
</dbReference>
<proteinExistence type="predicted"/>
<evidence type="ECO:0000256" key="2">
    <source>
        <dbReference type="ARBA" id="ARBA00022723"/>
    </source>
</evidence>
<gene>
    <name evidence="6" type="ORF">ENP34_14625</name>
</gene>
<dbReference type="SUPFAM" id="SSF49503">
    <property type="entry name" value="Cupredoxins"/>
    <property type="match status" value="1"/>
</dbReference>
<evidence type="ECO:0000256" key="4">
    <source>
        <dbReference type="SAM" id="Phobius"/>
    </source>
</evidence>
<keyword evidence="2" id="KW-0479">Metal-binding</keyword>
<dbReference type="GO" id="GO:0016020">
    <property type="term" value="C:membrane"/>
    <property type="evidence" value="ECO:0007669"/>
    <property type="project" value="InterPro"/>
</dbReference>
<dbReference type="EMBL" id="DSIY01000339">
    <property type="protein sequence ID" value="HEG92651.1"/>
    <property type="molecule type" value="Genomic_DNA"/>
</dbReference>
<dbReference type="InterPro" id="IPR002429">
    <property type="entry name" value="CcO_II-like_C"/>
</dbReference>
<evidence type="ECO:0000256" key="1">
    <source>
        <dbReference type="ARBA" id="ARBA00004196"/>
    </source>
</evidence>
<reference evidence="6" key="1">
    <citation type="journal article" date="2020" name="mSystems">
        <title>Genome- and Community-Level Interaction Insights into Carbon Utilization and Element Cycling Functions of Hydrothermarchaeota in Hydrothermal Sediment.</title>
        <authorList>
            <person name="Zhou Z."/>
            <person name="Liu Y."/>
            <person name="Xu W."/>
            <person name="Pan J."/>
            <person name="Luo Z.H."/>
            <person name="Li M."/>
        </authorList>
    </citation>
    <scope>NUCLEOTIDE SEQUENCE [LARGE SCALE GENOMIC DNA]</scope>
    <source>
        <strain evidence="6">SpSt-210</strain>
    </source>
</reference>
<evidence type="ECO:0000313" key="6">
    <source>
        <dbReference type="EMBL" id="HEG92651.1"/>
    </source>
</evidence>
<dbReference type="InterPro" id="IPR051403">
    <property type="entry name" value="NosZ/Cyto_c_oxidase_sub2"/>
</dbReference>
<dbReference type="GO" id="GO:0004129">
    <property type="term" value="F:cytochrome-c oxidase activity"/>
    <property type="evidence" value="ECO:0007669"/>
    <property type="project" value="InterPro"/>
</dbReference>
<feature type="transmembrane region" description="Helical" evidence="4">
    <location>
        <begin position="25"/>
        <end position="48"/>
    </location>
</feature>
<dbReference type="GO" id="GO:0005507">
    <property type="term" value="F:copper ion binding"/>
    <property type="evidence" value="ECO:0007669"/>
    <property type="project" value="InterPro"/>
</dbReference>
<keyword evidence="4" id="KW-0812">Transmembrane</keyword>
<protein>
    <submittedName>
        <fullName evidence="6">Cytochrome C oxidase subunit II</fullName>
    </submittedName>
</protein>
<feature type="domain" description="Cytochrome oxidase subunit II copper A binding" evidence="5">
    <location>
        <begin position="92"/>
        <end position="183"/>
    </location>
</feature>
<accession>A0A831X2C4</accession>
<name>A0A831X2C4_9BACT</name>
<organism evidence="6">
    <name type="scientific">Thermorudis peleae</name>
    <dbReference type="NCBI Taxonomy" id="1382356"/>
    <lineage>
        <taxon>Bacteria</taxon>
        <taxon>Pseudomonadati</taxon>
        <taxon>Thermomicrobiota</taxon>
        <taxon>Thermomicrobia</taxon>
        <taxon>Thermomicrobia incertae sedis</taxon>
        <taxon>Thermorudis</taxon>
    </lineage>
</organism>
<keyword evidence="4" id="KW-0472">Membrane</keyword>
<sequence length="183" mass="20663">MALRFSSLAKPQGTWWHPFGRDERLWGALAVIWGLAMFAMIVFIWPAIGREQNQIQSYRIAPATFGALTDQFIETYQVGEIDGVPVVAPPPGSDVYLEARAFAWRPVIQLKRGETYRFLISSRDLQHGFSLVMAPHSINFQVLPDYVTVIQLTPEEAGEYPIVCNEYCGLGHHLMLGRIIVTE</sequence>
<dbReference type="Gene3D" id="2.60.40.420">
    <property type="entry name" value="Cupredoxins - blue copper proteins"/>
    <property type="match status" value="1"/>
</dbReference>
<comment type="caution">
    <text evidence="6">The sequence shown here is derived from an EMBL/GenBank/DDBJ whole genome shotgun (WGS) entry which is preliminary data.</text>
</comment>
<keyword evidence="4" id="KW-1133">Transmembrane helix</keyword>
<evidence type="ECO:0000256" key="3">
    <source>
        <dbReference type="ARBA" id="ARBA00023008"/>
    </source>
</evidence>
<dbReference type="PANTHER" id="PTHR42838">
    <property type="entry name" value="CYTOCHROME C OXIDASE SUBUNIT II"/>
    <property type="match status" value="1"/>
</dbReference>
<dbReference type="PANTHER" id="PTHR42838:SF2">
    <property type="entry name" value="NITROUS-OXIDE REDUCTASE"/>
    <property type="match status" value="1"/>
</dbReference>